<feature type="coiled-coil region" evidence="1">
    <location>
        <begin position="158"/>
        <end position="196"/>
    </location>
</feature>
<proteinExistence type="predicted"/>
<dbReference type="GO" id="GO:0072686">
    <property type="term" value="C:mitotic spindle"/>
    <property type="evidence" value="ECO:0007669"/>
    <property type="project" value="TreeGrafter"/>
</dbReference>
<dbReference type="InterPro" id="IPR033373">
    <property type="entry name" value="SKAP"/>
</dbReference>
<comment type="caution">
    <text evidence="2">The sequence shown here is derived from an EMBL/GenBank/DDBJ whole genome shotgun (WGS) entry which is preliminary data.</text>
</comment>
<accession>A0A8T2JB20</accession>
<gene>
    <name evidence="2" type="ORF">GDO86_006432</name>
</gene>
<dbReference type="GO" id="GO:0007051">
    <property type="term" value="P:spindle organization"/>
    <property type="evidence" value="ECO:0007669"/>
    <property type="project" value="InterPro"/>
</dbReference>
<keyword evidence="1" id="KW-0175">Coiled coil</keyword>
<dbReference type="EMBL" id="JAACNH010000006">
    <property type="protein sequence ID" value="KAG8440678.1"/>
    <property type="molecule type" value="Genomic_DNA"/>
</dbReference>
<protein>
    <recommendedName>
        <fullName evidence="4">Small kinetochore-associated protein</fullName>
    </recommendedName>
</protein>
<dbReference type="PANTHER" id="PTHR31940:SF2">
    <property type="entry name" value="SMALL KINETOCHORE-ASSOCIATED PROTEIN"/>
    <property type="match status" value="1"/>
</dbReference>
<dbReference type="Proteomes" id="UP000812440">
    <property type="component" value="Chromosome 3"/>
</dbReference>
<dbReference type="GO" id="GO:0035371">
    <property type="term" value="C:microtubule plus-end"/>
    <property type="evidence" value="ECO:0007669"/>
    <property type="project" value="TreeGrafter"/>
</dbReference>
<dbReference type="AlphaFoldDB" id="A0A8T2JB20"/>
<evidence type="ECO:0000313" key="3">
    <source>
        <dbReference type="Proteomes" id="UP000812440"/>
    </source>
</evidence>
<dbReference type="GO" id="GO:0034451">
    <property type="term" value="C:centriolar satellite"/>
    <property type="evidence" value="ECO:0007669"/>
    <property type="project" value="TreeGrafter"/>
</dbReference>
<name>A0A8T2JB20_9PIPI</name>
<dbReference type="GO" id="GO:0000070">
    <property type="term" value="P:mitotic sister chromatid segregation"/>
    <property type="evidence" value="ECO:0007669"/>
    <property type="project" value="TreeGrafter"/>
</dbReference>
<evidence type="ECO:0000256" key="1">
    <source>
        <dbReference type="SAM" id="Coils"/>
    </source>
</evidence>
<evidence type="ECO:0008006" key="4">
    <source>
        <dbReference type="Google" id="ProtNLM"/>
    </source>
</evidence>
<reference evidence="2" key="1">
    <citation type="thesis" date="2020" institute="ProQuest LLC" country="789 East Eisenhower Parkway, Ann Arbor, MI, USA">
        <title>Comparative Genomics and Chromosome Evolution.</title>
        <authorList>
            <person name="Mudd A.B."/>
        </authorList>
    </citation>
    <scope>NUCLEOTIDE SEQUENCE</scope>
    <source>
        <strain evidence="2">Female2</strain>
        <tissue evidence="2">Blood</tissue>
    </source>
</reference>
<organism evidence="2 3">
    <name type="scientific">Hymenochirus boettgeri</name>
    <name type="common">Congo dwarf clawed frog</name>
    <dbReference type="NCBI Taxonomy" id="247094"/>
    <lineage>
        <taxon>Eukaryota</taxon>
        <taxon>Metazoa</taxon>
        <taxon>Chordata</taxon>
        <taxon>Craniata</taxon>
        <taxon>Vertebrata</taxon>
        <taxon>Euteleostomi</taxon>
        <taxon>Amphibia</taxon>
        <taxon>Batrachia</taxon>
        <taxon>Anura</taxon>
        <taxon>Pipoidea</taxon>
        <taxon>Pipidae</taxon>
        <taxon>Pipinae</taxon>
        <taxon>Hymenochirus</taxon>
    </lineage>
</organism>
<dbReference type="OrthoDB" id="9940269at2759"/>
<evidence type="ECO:0000313" key="2">
    <source>
        <dbReference type="EMBL" id="KAG8440678.1"/>
    </source>
</evidence>
<dbReference type="GO" id="GO:0000776">
    <property type="term" value="C:kinetochore"/>
    <property type="evidence" value="ECO:0007669"/>
    <property type="project" value="InterPro"/>
</dbReference>
<sequence>MECGMSFAIQCASFYLMLRPRPGSDAEYFESHGGSLVMCSGHIYAISKAEMDKSKIPVPKSQTTNSTEKLFINDQLLPCPKKLCPQKPTVPLYSKDPNIQFSNNPPEFKAASNGKKPVGLKKQSVPTRGVHNRYRMEAEMKDRNHLLEAANTTLHTKLNSAQDTIKSMTEQQKEMEKEIKALNERLEKNLIILENRNIDPVSGESILASAEETNKLKSETKNFTESLLNELQNFSQETNEQRTLLQTVMVKWKTADQERNQFVEEQQAFQKELEQFRECLQQAEQQLNM</sequence>
<keyword evidence="3" id="KW-1185">Reference proteome</keyword>
<dbReference type="GO" id="GO:0051988">
    <property type="term" value="P:regulation of attachment of spindle microtubules to kinetochore"/>
    <property type="evidence" value="ECO:0007669"/>
    <property type="project" value="InterPro"/>
</dbReference>
<dbReference type="PANTHER" id="PTHR31940">
    <property type="entry name" value="SMALL KINETOCHORE-ASSOCIATED PROTEIN"/>
    <property type="match status" value="1"/>
</dbReference>